<dbReference type="AlphaFoldDB" id="A0A3M0JH34"/>
<dbReference type="SUPFAM" id="SSF50978">
    <property type="entry name" value="WD40 repeat-like"/>
    <property type="match status" value="1"/>
</dbReference>
<keyword evidence="5 12" id="KW-0853">WD repeat</keyword>
<dbReference type="PANTHER" id="PTHR10233:SF14">
    <property type="entry name" value="TRANSLATION INITIATION FACTOR EIF-2B SUBUNIT DELTA"/>
    <property type="match status" value="1"/>
</dbReference>
<evidence type="ECO:0000256" key="2">
    <source>
        <dbReference type="ARBA" id="ARBA00007251"/>
    </source>
</evidence>
<comment type="subunit">
    <text evidence="11">Component of the translation initiation factor 2B (eIF2B) complex which is a heterodecamer of two sets of five different subunits: alpha, beta, gamma, delta and epsilon. Subunits alpha, beta and delta comprise a regulatory subcomplex and subunits epsilon and gamma comprise a catalytic subcomplex. Within the complex, the hexameric regulatory complex resides at the center, with the two heterodimeric catalytic subcomplexes bound on opposite sides.</text>
</comment>
<evidence type="ECO:0000256" key="1">
    <source>
        <dbReference type="ARBA" id="ARBA00004514"/>
    </source>
</evidence>
<dbReference type="PROSITE" id="PS50294">
    <property type="entry name" value="WD_REPEATS_REGION"/>
    <property type="match status" value="1"/>
</dbReference>
<proteinExistence type="inferred from homology"/>
<evidence type="ECO:0000256" key="3">
    <source>
        <dbReference type="ARBA" id="ARBA00022490"/>
    </source>
</evidence>
<dbReference type="GO" id="GO:0005829">
    <property type="term" value="C:cytosol"/>
    <property type="evidence" value="ECO:0007669"/>
    <property type="project" value="UniProtKB-SubCell"/>
</dbReference>
<feature type="compositionally biased region" description="Basic residues" evidence="14">
    <location>
        <begin position="34"/>
        <end position="45"/>
    </location>
</feature>
<evidence type="ECO:0000256" key="13">
    <source>
        <dbReference type="RuleBase" id="RU003814"/>
    </source>
</evidence>
<accession>A0A3M0JH34</accession>
<dbReference type="GO" id="GO:0003743">
    <property type="term" value="F:translation initiation factor activity"/>
    <property type="evidence" value="ECO:0007669"/>
    <property type="project" value="UniProtKB-KW"/>
</dbReference>
<feature type="region of interest" description="Disordered" evidence="14">
    <location>
        <begin position="1"/>
        <end position="141"/>
    </location>
</feature>
<keyword evidence="4" id="KW-0396">Initiation factor</keyword>
<dbReference type="STRING" id="333673.A0A3M0JH34"/>
<evidence type="ECO:0000256" key="8">
    <source>
        <dbReference type="ARBA" id="ARBA00043898"/>
    </source>
</evidence>
<evidence type="ECO:0000256" key="12">
    <source>
        <dbReference type="PROSITE-ProRule" id="PRU00221"/>
    </source>
</evidence>
<dbReference type="InterPro" id="IPR015943">
    <property type="entry name" value="WD40/YVTN_repeat-like_dom_sf"/>
</dbReference>
<evidence type="ECO:0000256" key="6">
    <source>
        <dbReference type="ARBA" id="ARBA00022737"/>
    </source>
</evidence>
<dbReference type="EMBL" id="QRBI01000199">
    <property type="protein sequence ID" value="RMB94046.1"/>
    <property type="molecule type" value="Genomic_DNA"/>
</dbReference>
<comment type="subcellular location">
    <subcellularLocation>
        <location evidence="1">Cytoplasm</location>
        <location evidence="1">Cytosol</location>
    </subcellularLocation>
</comment>
<keyword evidence="7" id="KW-0648">Protein biosynthesis</keyword>
<gene>
    <name evidence="15" type="ORF">DUI87_29499</name>
</gene>
<dbReference type="Gene3D" id="3.40.50.10470">
    <property type="entry name" value="Translation initiation factor eif-2b, domain 2"/>
    <property type="match status" value="1"/>
</dbReference>
<comment type="similarity">
    <text evidence="2 13">Belongs to the eIF-2B alpha/beta/delta subunits family.</text>
</comment>
<evidence type="ECO:0000256" key="14">
    <source>
        <dbReference type="SAM" id="MobiDB-lite"/>
    </source>
</evidence>
<dbReference type="InterPro" id="IPR001680">
    <property type="entry name" value="WD40_rpt"/>
</dbReference>
<feature type="compositionally biased region" description="Acidic residues" evidence="14">
    <location>
        <begin position="599"/>
        <end position="608"/>
    </location>
</feature>
<feature type="compositionally biased region" description="Basic and acidic residues" evidence="14">
    <location>
        <begin position="83"/>
        <end position="117"/>
    </location>
</feature>
<sequence>MAERDGRNAEGAAPVPAGPQASELSREEKLQLRKEKKQQKKKKRSEKGSSAEPAELGAPPEPGQPRATAQPPSPPTSADGPGDGEKPTGGKSKAELRAERRAKQEAERAQKQARKAELSQAATTAKPRQSPTEPQSSKAVTSTGFRGLSVVWVLPVPGYYPACPEFGHAPKQLGLIPDVLAVVKRLPEHVQVDDPSAQRKLAKKLERQQVPLRQDYGTKVNLFSHLHQYSRKKPLTQQMSIPSTVIHPAVVRLGLQYSQGIINGSNARCIALLEVFKQLIRDYSTPPNEELSRDLVAKLKPHISFLNQCRPLSASMGNAIKFLKKEISCLPDTLREDEAKEKLQDMIDKYLREKIVLAAEAISRSAFEKINDHDVILVYGCSSLVNRTLCDAHAKKGGAFRVIVVDSRPRLEGRETLRRLVRKGIHCTYVMINAISYVLPEVSKVLLGAHALLANGSVMSRVGTSQIALVSKAYNVPVLVCCETYKFCERVQTDSFVSNELDDPDDLIVLRKGQAQLGGWAENKSLRLLNLVYDVTPPDLVDLELAEELMPACQPPAPAEGAPEQVQRRRRGRRRKEEDTDSDDPAQDADFVPSQEVLQAEEEEEEGSDVPFSEASEPELEAPRGHGGRTAATGRSKPQCRGLAPNGFHNSIMAPVEKSSSLTCSLEAAPYLPAEEQSPLFSIQREGIKDDGALYRLSRFSSLQPHPERLDVSFFVGGPVWAMEWCPTPEGSAAPQYVAVSCHRSMEETHSVSGLHSGPALLQLWGLGMLQTEQGATSHSLNPRGAVLVASSASGVHWWVLKLLGTSCRVTDGQTRTHSSPNKARLAYAIAADYGCVWDMKFCPSGAWEPPTAARTHPQMSRLGLLAAAFSDGRVVVYALPHPGALHHAKTTQMGPSTSTLSARRPALGAQMAPVRGCDPGLFLGPQVQCIATLQVGSIQAGTVAVWNLLTKSLLQCVHQPDASLKLYPFRCFLAHDHTVRSIEWCKADSNFLVTVGSDRKIKFWDLRRLYEPINSIKRFLSTEVAWLLPYNGITVAQDNCYASYGPCGIHYIDAGYLGFKAYFVAPRKGTVWSISGSDWLNTVAAGDITGELVAAVLPDLAVNPLNVKRSSDRRFPVYKADLLPCSPDGPECTKQALPRTHRYSEMVARSYIRFQDTDLRSFQNFPSREPMRRMHMQELKAELSLDRLQLEALHKVRFSPNLDSQGWLVSGGQAGIVRAHCLAGLASCVGHQLLPECQARFSLLYGDTLSSPGPPEHSPLPAE</sequence>
<dbReference type="InterPro" id="IPR042529">
    <property type="entry name" value="IF_2B-like_C"/>
</dbReference>
<evidence type="ECO:0000256" key="9">
    <source>
        <dbReference type="ARBA" id="ARBA00044147"/>
    </source>
</evidence>
<dbReference type="SUPFAM" id="SSF100950">
    <property type="entry name" value="NagB/RpiA/CoA transferase-like"/>
    <property type="match status" value="1"/>
</dbReference>
<dbReference type="Gene3D" id="2.130.10.10">
    <property type="entry name" value="YVTN repeat-like/Quinoprotein amine dehydrogenase"/>
    <property type="match status" value="1"/>
</dbReference>
<dbReference type="OrthoDB" id="4703at2759"/>
<evidence type="ECO:0000256" key="11">
    <source>
        <dbReference type="ARBA" id="ARBA00046432"/>
    </source>
</evidence>
<evidence type="ECO:0000256" key="4">
    <source>
        <dbReference type="ARBA" id="ARBA00022540"/>
    </source>
</evidence>
<dbReference type="InterPro" id="IPR036322">
    <property type="entry name" value="WD40_repeat_dom_sf"/>
</dbReference>
<comment type="caution">
    <text evidence="15">The sequence shown here is derived from an EMBL/GenBank/DDBJ whole genome shotgun (WGS) entry which is preliminary data.</text>
</comment>
<dbReference type="InterPro" id="IPR019775">
    <property type="entry name" value="WD40_repeat_CS"/>
</dbReference>
<keyword evidence="6" id="KW-0677">Repeat</keyword>
<feature type="compositionally biased region" description="Polar residues" evidence="14">
    <location>
        <begin position="120"/>
        <end position="141"/>
    </location>
</feature>
<dbReference type="SMART" id="SM00320">
    <property type="entry name" value="WD40"/>
    <property type="match status" value="3"/>
</dbReference>
<dbReference type="InterPro" id="IPR000649">
    <property type="entry name" value="IF-2B-related"/>
</dbReference>
<keyword evidence="3" id="KW-0963">Cytoplasm</keyword>
<evidence type="ECO:0000313" key="15">
    <source>
        <dbReference type="EMBL" id="RMB94046.1"/>
    </source>
</evidence>
<reference evidence="15 16" key="1">
    <citation type="submission" date="2018-07" db="EMBL/GenBank/DDBJ databases">
        <title>A high quality draft genome assembly of the barn swallow (H. rustica rustica).</title>
        <authorList>
            <person name="Formenti G."/>
            <person name="Chiara M."/>
            <person name="Poveda L."/>
            <person name="Francoijs K.-J."/>
            <person name="Bonisoli-Alquati A."/>
            <person name="Canova L."/>
            <person name="Gianfranceschi L."/>
            <person name="Horner D.S."/>
            <person name="Saino N."/>
        </authorList>
    </citation>
    <scope>NUCLEOTIDE SEQUENCE [LARGE SCALE GENOMIC DNA]</scope>
    <source>
        <strain evidence="15">Chelidonia</strain>
        <tissue evidence="15">Blood</tissue>
    </source>
</reference>
<comment type="function">
    <text evidence="8">Acts as a component of the translation initiation factor 2B (eIF2B) complex, which catalyzes the exchange of GDP for GTP on eukaryotic initiation factor 2 (eIF2) gamma subunit. Its guanine nucleotide exchange factor activity is repressed when bound to eIF2 complex phosphorylated on the alpha subunit, thereby limiting the amount of methionyl-initiator methionine tRNA available to the ribosome and consequently global translation is repressed.</text>
</comment>
<organism evidence="15 16">
    <name type="scientific">Hirundo rustica rustica</name>
    <dbReference type="NCBI Taxonomy" id="333673"/>
    <lineage>
        <taxon>Eukaryota</taxon>
        <taxon>Metazoa</taxon>
        <taxon>Chordata</taxon>
        <taxon>Craniata</taxon>
        <taxon>Vertebrata</taxon>
        <taxon>Euteleostomi</taxon>
        <taxon>Archelosauria</taxon>
        <taxon>Archosauria</taxon>
        <taxon>Dinosauria</taxon>
        <taxon>Saurischia</taxon>
        <taxon>Theropoda</taxon>
        <taxon>Coelurosauria</taxon>
        <taxon>Aves</taxon>
        <taxon>Neognathae</taxon>
        <taxon>Neoaves</taxon>
        <taxon>Telluraves</taxon>
        <taxon>Australaves</taxon>
        <taxon>Passeriformes</taxon>
        <taxon>Sylvioidea</taxon>
        <taxon>Hirundinidae</taxon>
        <taxon>Hirundo</taxon>
    </lineage>
</organism>
<feature type="compositionally biased region" description="Basic and acidic residues" evidence="14">
    <location>
        <begin position="24"/>
        <end position="33"/>
    </location>
</feature>
<evidence type="ECO:0000313" key="16">
    <source>
        <dbReference type="Proteomes" id="UP000269221"/>
    </source>
</evidence>
<name>A0A3M0JH34_HIRRU</name>
<dbReference type="InterPro" id="IPR037171">
    <property type="entry name" value="NagB/RpiA_transferase-like"/>
</dbReference>
<dbReference type="Proteomes" id="UP000269221">
    <property type="component" value="Unassembled WGS sequence"/>
</dbReference>
<dbReference type="PANTHER" id="PTHR10233">
    <property type="entry name" value="TRANSLATION INITIATION FACTOR EIF-2B"/>
    <property type="match status" value="1"/>
</dbReference>
<dbReference type="PROSITE" id="PS50082">
    <property type="entry name" value="WD_REPEATS_2"/>
    <property type="match status" value="1"/>
</dbReference>
<evidence type="ECO:0000256" key="10">
    <source>
        <dbReference type="ARBA" id="ARBA00044356"/>
    </source>
</evidence>
<feature type="compositionally biased region" description="Low complexity" evidence="14">
    <location>
        <begin position="51"/>
        <end position="70"/>
    </location>
</feature>
<protein>
    <recommendedName>
        <fullName evidence="9">Translation initiation factor eIF2B subunit delta</fullName>
    </recommendedName>
    <alternativeName>
        <fullName evidence="10">eIF2B GDP-GTP exchange factor subunit delta</fullName>
    </alternativeName>
</protein>
<feature type="region of interest" description="Disordered" evidence="14">
    <location>
        <begin position="553"/>
        <end position="643"/>
    </location>
</feature>
<keyword evidence="16" id="KW-1185">Reference proteome</keyword>
<feature type="repeat" description="WD" evidence="12">
    <location>
        <begin position="973"/>
        <end position="1008"/>
    </location>
</feature>
<evidence type="ECO:0000256" key="7">
    <source>
        <dbReference type="ARBA" id="ARBA00022917"/>
    </source>
</evidence>
<evidence type="ECO:0000256" key="5">
    <source>
        <dbReference type="ARBA" id="ARBA00022574"/>
    </source>
</evidence>
<dbReference type="Pfam" id="PF01008">
    <property type="entry name" value="IF-2B"/>
    <property type="match status" value="1"/>
</dbReference>
<dbReference type="PROSITE" id="PS00678">
    <property type="entry name" value="WD_REPEATS_1"/>
    <property type="match status" value="1"/>
</dbReference>